<dbReference type="AlphaFoldDB" id="A0A318EPY0"/>
<dbReference type="Proteomes" id="UP000247523">
    <property type="component" value="Unassembled WGS sequence"/>
</dbReference>
<dbReference type="RefSeq" id="WP_110291426.1">
    <property type="nucleotide sequence ID" value="NZ_QICS01000008.1"/>
</dbReference>
<proteinExistence type="predicted"/>
<evidence type="ECO:0000313" key="1">
    <source>
        <dbReference type="EMBL" id="PXV88433.1"/>
    </source>
</evidence>
<evidence type="ECO:0000313" key="2">
    <source>
        <dbReference type="Proteomes" id="UP000247523"/>
    </source>
</evidence>
<gene>
    <name evidence="1" type="ORF">C8E03_108160</name>
</gene>
<sequence length="153" mass="18224">MRRIYKGYTDIKEGLFEEGMHFTTDYFDTIEELIEDDDRVGIFFESQNKLLNDDTVLDLEKIKLLSDEKLQQLLDEYNKDNELGRYHKLTNIDNTCLLLTKSAEEIERYLKSCGIKIEGTGFDFTMRSDRVYSLTDEEDFKVRQYIEKMIKNE</sequence>
<name>A0A318EPY0_9FIRM</name>
<protein>
    <submittedName>
        <fullName evidence="1">Uncharacterized protein</fullName>
    </submittedName>
</protein>
<reference evidence="1 2" key="1">
    <citation type="submission" date="2018-05" db="EMBL/GenBank/DDBJ databases">
        <title>Genomic Encyclopedia of Type Strains, Phase IV (KMG-IV): sequencing the most valuable type-strain genomes for metagenomic binning, comparative biology and taxonomic classification.</title>
        <authorList>
            <person name="Goeker M."/>
        </authorList>
    </citation>
    <scope>NUCLEOTIDE SEQUENCE [LARGE SCALE GENOMIC DNA]</scope>
    <source>
        <strain evidence="1 2">DSM 28816</strain>
    </source>
</reference>
<organism evidence="1 2">
    <name type="scientific">Lachnotalea glycerini</name>
    <dbReference type="NCBI Taxonomy" id="1763509"/>
    <lineage>
        <taxon>Bacteria</taxon>
        <taxon>Bacillati</taxon>
        <taxon>Bacillota</taxon>
        <taxon>Clostridia</taxon>
        <taxon>Lachnospirales</taxon>
        <taxon>Lachnospiraceae</taxon>
        <taxon>Lachnotalea</taxon>
    </lineage>
</organism>
<dbReference type="EMBL" id="QICS01000008">
    <property type="protein sequence ID" value="PXV88433.1"/>
    <property type="molecule type" value="Genomic_DNA"/>
</dbReference>
<accession>A0A318EPY0</accession>
<comment type="caution">
    <text evidence="1">The sequence shown here is derived from an EMBL/GenBank/DDBJ whole genome shotgun (WGS) entry which is preliminary data.</text>
</comment>